<dbReference type="EMBL" id="MKFU01000032">
    <property type="protein sequence ID" value="OHY90415.1"/>
    <property type="molecule type" value="Genomic_DNA"/>
</dbReference>
<dbReference type="RefSeq" id="WP_042021417.1">
    <property type="nucleotide sequence ID" value="NZ_CDBW01000025.1"/>
</dbReference>
<dbReference type="STRING" id="646.BJD16_19295"/>
<dbReference type="GeneID" id="58922788"/>
<organism evidence="1 2">
    <name type="scientific">Aeromonas sobria</name>
    <dbReference type="NCBI Taxonomy" id="646"/>
    <lineage>
        <taxon>Bacteria</taxon>
        <taxon>Pseudomonadati</taxon>
        <taxon>Pseudomonadota</taxon>
        <taxon>Gammaproteobacteria</taxon>
        <taxon>Aeromonadales</taxon>
        <taxon>Aeromonadaceae</taxon>
        <taxon>Aeromonas</taxon>
    </lineage>
</organism>
<dbReference type="OrthoDB" id="5592568at2"/>
<evidence type="ECO:0000313" key="2">
    <source>
        <dbReference type="Proteomes" id="UP000179934"/>
    </source>
</evidence>
<accession>A0A1S2CNT8</accession>
<protein>
    <recommendedName>
        <fullName evidence="3">Response regulatory domain-containing protein</fullName>
    </recommendedName>
</protein>
<reference evidence="1 2" key="1">
    <citation type="submission" date="2016-09" db="EMBL/GenBank/DDBJ databases">
        <title>Draft Genome Sequence of Aeromonas sobria Strain 08005, Isolated from Sick Rana catesbeiana.</title>
        <authorList>
            <person name="Yang Q."/>
        </authorList>
    </citation>
    <scope>NUCLEOTIDE SEQUENCE [LARGE SCALE GENOMIC DNA]</scope>
    <source>
        <strain evidence="1 2">08005</strain>
    </source>
</reference>
<dbReference type="Proteomes" id="UP000179934">
    <property type="component" value="Unassembled WGS sequence"/>
</dbReference>
<gene>
    <name evidence="1" type="ORF">BJD16_19295</name>
</gene>
<comment type="caution">
    <text evidence="1">The sequence shown here is derived from an EMBL/GenBank/DDBJ whole genome shotgun (WGS) entry which is preliminary data.</text>
</comment>
<evidence type="ECO:0008006" key="3">
    <source>
        <dbReference type="Google" id="ProtNLM"/>
    </source>
</evidence>
<evidence type="ECO:0000313" key="1">
    <source>
        <dbReference type="EMBL" id="OHY90415.1"/>
    </source>
</evidence>
<proteinExistence type="predicted"/>
<dbReference type="AlphaFoldDB" id="A0A1S2CNT8"/>
<sequence>MTILLLEEAPLLRSAITRQLTEQGVPADQIHYHSHPGHVHSGLFALLQQQAFSAIICQQDKQQGLEGARLLHEAHYLGLLQPGCVLLLLDADQSEQDFLPSDLYFSLYLQLPFMTQQLTVVLEQLVKLSSLTRTLAAPILLREWQLATALCEDLLFQREHRSLAPWLDRLKGYLLLQSAERIAAAQHYALCTNEYLASWPRAGFFYAMLGLGKLQNAQTDLQRHQAKLPAATRLELTLASQLHQHQWQAAWETMGELQQIRPHQPRWHQLAMLLGLVQKNEEKVLEQANSLTLRHFTEQHIRLTIDGFMLNASLAVLWGTPSGNRLRSLQQQWDHLKRTTTLEPHEYGLLHALMLGLEYRFDEALILIAHHQPDDASDNHLALLLGFAVSQFCGLPHHAQRYLTQLTHYRARVAPHPLTRQLFHHLVTELGQRLTAREQRLSELRQLRHKAMQANQYQTALQAGLQLLVEFPALPGDAWHLLELLQHGWPAGMAAPKVALLVDTLERRLKHSPAFLDQHGQQYQHTLREIRTHLQPHLSGSGPSCLVERRPES</sequence>
<name>A0A1S2CNT8_AERSO</name>